<dbReference type="InterPro" id="IPR014016">
    <property type="entry name" value="UvrD-like_ATP-bd"/>
</dbReference>
<reference evidence="12" key="1">
    <citation type="submission" date="2014-11" db="EMBL/GenBank/DDBJ databases">
        <authorList>
            <person name="Otto D Thomas"/>
            <person name="Naeem Raeece"/>
        </authorList>
    </citation>
    <scope>NUCLEOTIDE SEQUENCE</scope>
</reference>
<dbReference type="SUPFAM" id="SSF52540">
    <property type="entry name" value="P-loop containing nucleoside triphosphate hydrolases"/>
    <property type="match status" value="1"/>
</dbReference>
<evidence type="ECO:0000256" key="4">
    <source>
        <dbReference type="ARBA" id="ARBA00022840"/>
    </source>
</evidence>
<dbReference type="EMBL" id="CDMZ01004058">
    <property type="protein sequence ID" value="CEM48492.1"/>
    <property type="molecule type" value="Genomic_DNA"/>
</dbReference>
<sequence length="820" mass="92020">MNLTPEQDSFLGYSLQSGSIIRVSALAGSGKTFTALEKLHLESRTVGDGGSLVYQVFNKAAQEDAKNRVKSGARIEVTTIHSFAWHATGFGQKFGGNFTTSLPFAQDLAVDPSLSIRSYVTDAGLALSRKRPLDSSAAPRPPWPVIQLCRTVIETFKNFQSSSDLEVEPHHIWRKHLDPDVERQGKRQQKKRCLLKYLKSPETIETEVVRLAESVWERLCRWEAIGGGGSPSVQKGRLLPTHDSYVKMLQLSHFQGAAPHCWRHRNEQTGKVELREMRNEGASWRCQTAGCPEWMPLKRNSPTRRFVDEAQDLTDCQYDIYRPKRLMNINASDLPCDVMIGDPNQRIYGWRGATAIPWQAHLHRGSGAQSPATNAYAGLGWVLSAQADPWKNEWAGEDFSLTSSFRFGPQIAAVGASILKFKGAQTHRLEGKGGSGVVDSSCTGDSPEILGRVLADLLEKYPQHPYVTVLVRKNVTVAQILLTTLLKKGKVPPWKVEESKGTSLSLDYKEYRPYVHLALGRRSWIREAEQEFWSLDESIEWGEEEGNSEVAQRAAIIKEFKETLQQHKVTETQTVARANQQQQQQQQPQEQQQQQQQQPQEQQQQQQQPQEQQQQQHQSLSPSSWQVPPLEEADFRAIFEEVQRARVRDGWPFQVQFCTVHKSKGLQYPLVYMAPGFVRPMVSLSDESSPGEITSAAVAAEGGEEGRRKERLWSVEERKKPENEEELNILYVAATRAEHVLVLNDSASQIFSGNLWGLGEKPTVSADPAPAGSECLEQTGIDETNVPSGAMQQSCYEASVSLQESRNVEVFAVDVDFEDF</sequence>
<dbReference type="PANTHER" id="PTHR11070">
    <property type="entry name" value="UVRD / RECB / PCRA DNA HELICASE FAMILY MEMBER"/>
    <property type="match status" value="1"/>
</dbReference>
<evidence type="ECO:0000256" key="8">
    <source>
        <dbReference type="ARBA" id="ARBA00048988"/>
    </source>
</evidence>
<gene>
    <name evidence="12" type="ORF">Cvel_8869</name>
</gene>
<evidence type="ECO:0000313" key="12">
    <source>
        <dbReference type="EMBL" id="CEM48492.1"/>
    </source>
</evidence>
<evidence type="ECO:0000256" key="9">
    <source>
        <dbReference type="PROSITE-ProRule" id="PRU00560"/>
    </source>
</evidence>
<dbReference type="InterPro" id="IPR027417">
    <property type="entry name" value="P-loop_NTPase"/>
</dbReference>
<evidence type="ECO:0000256" key="3">
    <source>
        <dbReference type="ARBA" id="ARBA00022806"/>
    </source>
</evidence>
<feature type="binding site" evidence="9">
    <location>
        <begin position="25"/>
        <end position="32"/>
    </location>
    <ligand>
        <name>ATP</name>
        <dbReference type="ChEBI" id="CHEBI:30616"/>
    </ligand>
</feature>
<dbReference type="PROSITE" id="PS51198">
    <property type="entry name" value="UVRD_HELICASE_ATP_BIND"/>
    <property type="match status" value="1"/>
</dbReference>
<dbReference type="Pfam" id="PF13361">
    <property type="entry name" value="UvrD_C"/>
    <property type="match status" value="1"/>
</dbReference>
<dbReference type="GO" id="GO:0005524">
    <property type="term" value="F:ATP binding"/>
    <property type="evidence" value="ECO:0007669"/>
    <property type="project" value="UniProtKB-UniRule"/>
</dbReference>
<keyword evidence="2 9" id="KW-0378">Hydrolase</keyword>
<evidence type="ECO:0000259" key="11">
    <source>
        <dbReference type="PROSITE" id="PS51198"/>
    </source>
</evidence>
<evidence type="ECO:0000256" key="2">
    <source>
        <dbReference type="ARBA" id="ARBA00022801"/>
    </source>
</evidence>
<organism evidence="12">
    <name type="scientific">Chromera velia CCMP2878</name>
    <dbReference type="NCBI Taxonomy" id="1169474"/>
    <lineage>
        <taxon>Eukaryota</taxon>
        <taxon>Sar</taxon>
        <taxon>Alveolata</taxon>
        <taxon>Colpodellida</taxon>
        <taxon>Chromeraceae</taxon>
        <taxon>Chromera</taxon>
    </lineage>
</organism>
<proteinExistence type="predicted"/>
<dbReference type="Pfam" id="PF00580">
    <property type="entry name" value="UvrD-helicase"/>
    <property type="match status" value="1"/>
</dbReference>
<evidence type="ECO:0000256" key="5">
    <source>
        <dbReference type="ARBA" id="ARBA00023235"/>
    </source>
</evidence>
<feature type="region of interest" description="Disordered" evidence="10">
    <location>
        <begin position="580"/>
        <end position="626"/>
    </location>
</feature>
<dbReference type="AlphaFoldDB" id="A0A0G4HVT8"/>
<evidence type="ECO:0000256" key="10">
    <source>
        <dbReference type="SAM" id="MobiDB-lite"/>
    </source>
</evidence>
<protein>
    <recommendedName>
        <fullName evidence="7">DNA 3'-5' helicase</fullName>
        <ecNumber evidence="7">5.6.2.4</ecNumber>
    </recommendedName>
</protein>
<keyword evidence="3 9" id="KW-0347">Helicase</keyword>
<evidence type="ECO:0000256" key="6">
    <source>
        <dbReference type="ARBA" id="ARBA00034617"/>
    </source>
</evidence>
<feature type="compositionally biased region" description="Low complexity" evidence="10">
    <location>
        <begin position="580"/>
        <end position="616"/>
    </location>
</feature>
<feature type="compositionally biased region" description="Polar residues" evidence="10">
    <location>
        <begin position="617"/>
        <end position="626"/>
    </location>
</feature>
<evidence type="ECO:0000256" key="7">
    <source>
        <dbReference type="ARBA" id="ARBA00034808"/>
    </source>
</evidence>
<feature type="domain" description="UvrD-like helicase ATP-binding" evidence="11">
    <location>
        <begin position="4"/>
        <end position="408"/>
    </location>
</feature>
<evidence type="ECO:0000256" key="1">
    <source>
        <dbReference type="ARBA" id="ARBA00022741"/>
    </source>
</evidence>
<dbReference type="PANTHER" id="PTHR11070:SF2">
    <property type="entry name" value="ATP-DEPENDENT DNA HELICASE SRS2"/>
    <property type="match status" value="1"/>
</dbReference>
<dbReference type="EC" id="5.6.2.4" evidence="7"/>
<dbReference type="InterPro" id="IPR014017">
    <property type="entry name" value="DNA_helicase_UvrD-like_C"/>
</dbReference>
<keyword evidence="5" id="KW-0413">Isomerase</keyword>
<dbReference type="GO" id="GO:0003677">
    <property type="term" value="F:DNA binding"/>
    <property type="evidence" value="ECO:0007669"/>
    <property type="project" value="InterPro"/>
</dbReference>
<accession>A0A0G4HVT8</accession>
<keyword evidence="4 9" id="KW-0067">ATP-binding</keyword>
<name>A0A0G4HVT8_9ALVE</name>
<dbReference type="GO" id="GO:0000725">
    <property type="term" value="P:recombinational repair"/>
    <property type="evidence" value="ECO:0007669"/>
    <property type="project" value="TreeGrafter"/>
</dbReference>
<keyword evidence="1 9" id="KW-0547">Nucleotide-binding</keyword>
<dbReference type="VEuPathDB" id="CryptoDB:Cvel_8869"/>
<comment type="catalytic activity">
    <reaction evidence="6">
        <text>Couples ATP hydrolysis with the unwinding of duplex DNA by translocating in the 3'-5' direction.</text>
        <dbReference type="EC" id="5.6.2.4"/>
    </reaction>
</comment>
<dbReference type="GO" id="GO:0016787">
    <property type="term" value="F:hydrolase activity"/>
    <property type="evidence" value="ECO:0007669"/>
    <property type="project" value="UniProtKB-UniRule"/>
</dbReference>
<dbReference type="Gene3D" id="3.40.50.300">
    <property type="entry name" value="P-loop containing nucleotide triphosphate hydrolases"/>
    <property type="match status" value="3"/>
</dbReference>
<comment type="catalytic activity">
    <reaction evidence="8">
        <text>ATP + H2O = ADP + phosphate + H(+)</text>
        <dbReference type="Rhea" id="RHEA:13065"/>
        <dbReference type="ChEBI" id="CHEBI:15377"/>
        <dbReference type="ChEBI" id="CHEBI:15378"/>
        <dbReference type="ChEBI" id="CHEBI:30616"/>
        <dbReference type="ChEBI" id="CHEBI:43474"/>
        <dbReference type="ChEBI" id="CHEBI:456216"/>
        <dbReference type="EC" id="5.6.2.4"/>
    </reaction>
</comment>
<dbReference type="GO" id="GO:0043138">
    <property type="term" value="F:3'-5' DNA helicase activity"/>
    <property type="evidence" value="ECO:0007669"/>
    <property type="project" value="UniProtKB-EC"/>
</dbReference>
<dbReference type="InterPro" id="IPR000212">
    <property type="entry name" value="DNA_helicase_UvrD/REP"/>
</dbReference>